<evidence type="ECO:0000256" key="5">
    <source>
        <dbReference type="PROSITE-ProRule" id="PRU00708"/>
    </source>
</evidence>
<feature type="repeat" description="PPR" evidence="5">
    <location>
        <begin position="682"/>
        <end position="716"/>
    </location>
</feature>
<feature type="compositionally biased region" description="Basic and acidic residues" evidence="6">
    <location>
        <begin position="42"/>
        <end position="51"/>
    </location>
</feature>
<comment type="caution">
    <text evidence="7">The sequence shown here is derived from an EMBL/GenBank/DDBJ whole genome shotgun (WGS) entry which is preliminary data.</text>
</comment>
<feature type="region of interest" description="Disordered" evidence="6">
    <location>
        <begin position="30"/>
        <end position="57"/>
    </location>
</feature>
<feature type="region of interest" description="Disordered" evidence="6">
    <location>
        <begin position="72"/>
        <end position="184"/>
    </location>
</feature>
<dbReference type="Proteomes" id="UP000825890">
    <property type="component" value="Unassembled WGS sequence"/>
</dbReference>
<proteinExistence type="inferred from homology"/>
<dbReference type="Pfam" id="PF13041">
    <property type="entry name" value="PPR_2"/>
    <property type="match status" value="1"/>
</dbReference>
<comment type="subunit">
    <text evidence="4">Binds to mitochondrial small subunit 15S rRNA.</text>
</comment>
<sequence>MPSCTRSLRTLCRSLLLFAKQNHDRLPQWRRLYSTSNTTPDPRPDSHRNELPPDLNHVSADSTYLDFILGANDDELPGQRPVSHQSHTPPDSELEQEQELCTAPAARQQRRARRAQVARSAHGSHDPSREKVRQSSAKSSQPQKPYWIAFNFRSGTGPRAALPKKPTSFNGRRTRGANQHPMRRGPVVVSRPLRERTAIVVMRKGRSDTLRWVANVHQLRDCVLGQREPVLPVLSAQTIELVDRVYDVLAQNPSTPQRLPFLDFRTHTHWPSVALWFMHYDPATALDFLLLTNCAPGPFNVYTKKTLQCLTTIYSKSKDHENLEKLANSLPALTYSSRSGGKSIFIHGFVYRVLTNYCTDEALSALYDDMKKHHHARVNWPTWLRFATSFSKREMGAQALDALFEMKNAGADVNGKEFYKVCSTLLRRAVSFPGGLRACIRIVESLLKLGLTLNNTIANIIMLNAVEARDLNTAMEIYHSLRDHGLQPDAYTFAILLKGCKTRIDNAEMLNETIRDAISGINVLEAPVVATEILHCLALHHTKHNLNKSFLTVADAYAQLFRLGPLRLVGLLPEKLSQIDDTTRRPMPRRQDIFIMLATYLEQSASISDSTTRASDLWQRVKHAIESGQEPFASMVQTDHIFNAFLGSFTKTKQGLLHAAEIIKYMQLPNDPNAKYQQIRPTVQTWSIFVHGFSRHGQLHLADQILAYMRGKGIEPNQVTYNSLLVGYAARQDLDGVLSTVQRMETDGHTWDAWTNSALRRFRDQDTLRTHLRNENEVSPIASFLDFTPDLKRNLGTRIESFEPISVVAANDEEKDDLDRASEKAGMQQTSAARNGNDEAYAEADVPQTKATGHETEEQRIARQYFDDDG</sequence>
<keyword evidence="8" id="KW-1185">Reference proteome</keyword>
<dbReference type="NCBIfam" id="TIGR00756">
    <property type="entry name" value="PPR"/>
    <property type="match status" value="2"/>
</dbReference>
<evidence type="ECO:0000256" key="1">
    <source>
        <dbReference type="ARBA" id="ARBA00006192"/>
    </source>
</evidence>
<evidence type="ECO:0000256" key="6">
    <source>
        <dbReference type="SAM" id="MobiDB-lite"/>
    </source>
</evidence>
<dbReference type="PROSITE" id="PS51375">
    <property type="entry name" value="PPR"/>
    <property type="match status" value="2"/>
</dbReference>
<dbReference type="GeneID" id="68293283"/>
<gene>
    <name evidence="7" type="ORF">CKM354_000770800</name>
</gene>
<evidence type="ECO:0000313" key="8">
    <source>
        <dbReference type="Proteomes" id="UP000825890"/>
    </source>
</evidence>
<comment type="function">
    <text evidence="3">Regulates mitochondrial small subunit maturation by controlling 15S rRNA 5'-end processing. Localizes to the 5' precursor of the 15S rRNA in a position that is subsequently occupied by mS47 in the mature yeast mtSSU. Uses structure and sequence-specific RNA recognition, binding to a single-stranded region of the precursor and specifically recognizing bases -6 to -1. The exchange of Ccm1 for mS47 is coupled to the irreversible removal of precursor rRNA that is accompanied by conformational changes of the mitoribosomal proteins uS5m and mS26. These conformational changes signal completion of 5'-end rRNA processing through protection of the mature 5'-end of the 15S rRNA and stabilization of mS47. The removal of the 5' precursor together with the dissociation of Ccm1 may be catalyzed by the 5'-3' exoribonuclease Pet127. Involved in the specific removal of group I introns in mitochondrial encoded transcripts.</text>
</comment>
<dbReference type="RefSeq" id="XP_044658999.1">
    <property type="nucleotide sequence ID" value="XM_044803064.1"/>
</dbReference>
<dbReference type="AlphaFoldDB" id="A0A9P3CN94"/>
<dbReference type="InterPro" id="IPR011990">
    <property type="entry name" value="TPR-like_helical_dom_sf"/>
</dbReference>
<feature type="region of interest" description="Disordered" evidence="6">
    <location>
        <begin position="813"/>
        <end position="870"/>
    </location>
</feature>
<dbReference type="Gene3D" id="1.25.40.10">
    <property type="entry name" value="Tetratricopeptide repeat domain"/>
    <property type="match status" value="2"/>
</dbReference>
<comment type="similarity">
    <text evidence="1">Belongs to the CCM1 family.</text>
</comment>
<evidence type="ECO:0008006" key="9">
    <source>
        <dbReference type="Google" id="ProtNLM"/>
    </source>
</evidence>
<dbReference type="PANTHER" id="PTHR47447:SF24">
    <property type="entry name" value="PENTATRICOPEPTIDE REPEAT-CONTAINING PROTEIN"/>
    <property type="match status" value="1"/>
</dbReference>
<feature type="repeat" description="PPR" evidence="5">
    <location>
        <begin position="717"/>
        <end position="751"/>
    </location>
</feature>
<dbReference type="InterPro" id="IPR002885">
    <property type="entry name" value="PPR_rpt"/>
</dbReference>
<evidence type="ECO:0000256" key="4">
    <source>
        <dbReference type="ARBA" id="ARBA00044511"/>
    </source>
</evidence>
<protein>
    <recommendedName>
        <fullName evidence="9">Pentatricopeptide repeat-containing protein</fullName>
    </recommendedName>
</protein>
<name>A0A9P3CN94_9PEZI</name>
<evidence type="ECO:0000256" key="3">
    <source>
        <dbReference type="ARBA" id="ARBA00044493"/>
    </source>
</evidence>
<feature type="compositionally biased region" description="Basic and acidic residues" evidence="6">
    <location>
        <begin position="852"/>
        <end position="861"/>
    </location>
</feature>
<accession>A0A9P3CN94</accession>
<feature type="compositionally biased region" description="Low complexity" evidence="6">
    <location>
        <begin position="134"/>
        <end position="145"/>
    </location>
</feature>
<feature type="compositionally biased region" description="Basic and acidic residues" evidence="6">
    <location>
        <begin position="123"/>
        <end position="133"/>
    </location>
</feature>
<dbReference type="OrthoDB" id="185373at2759"/>
<reference evidence="7 8" key="1">
    <citation type="submission" date="2021-01" db="EMBL/GenBank/DDBJ databases">
        <title>Cercospora kikuchii MAFF 305040 whole genome shotgun sequence.</title>
        <authorList>
            <person name="Kashiwa T."/>
            <person name="Suzuki T."/>
        </authorList>
    </citation>
    <scope>NUCLEOTIDE SEQUENCE [LARGE SCALE GENOMIC DNA]</scope>
    <source>
        <strain evidence="7 8">MAFF 305040</strain>
    </source>
</reference>
<evidence type="ECO:0000256" key="2">
    <source>
        <dbReference type="ARBA" id="ARBA00022737"/>
    </source>
</evidence>
<organism evidence="7 8">
    <name type="scientific">Cercospora kikuchii</name>
    <dbReference type="NCBI Taxonomy" id="84275"/>
    <lineage>
        <taxon>Eukaryota</taxon>
        <taxon>Fungi</taxon>
        <taxon>Dikarya</taxon>
        <taxon>Ascomycota</taxon>
        <taxon>Pezizomycotina</taxon>
        <taxon>Dothideomycetes</taxon>
        <taxon>Dothideomycetidae</taxon>
        <taxon>Mycosphaerellales</taxon>
        <taxon>Mycosphaerellaceae</taxon>
        <taxon>Cercospora</taxon>
    </lineage>
</organism>
<evidence type="ECO:0000313" key="7">
    <source>
        <dbReference type="EMBL" id="GIZ44512.1"/>
    </source>
</evidence>
<dbReference type="EMBL" id="BOLY01000004">
    <property type="protein sequence ID" value="GIZ44512.1"/>
    <property type="molecule type" value="Genomic_DNA"/>
</dbReference>
<dbReference type="PANTHER" id="PTHR47447">
    <property type="entry name" value="OS03G0856100 PROTEIN"/>
    <property type="match status" value="1"/>
</dbReference>
<keyword evidence="2" id="KW-0677">Repeat</keyword>